<protein>
    <submittedName>
        <fullName evidence="5">CHC2 zinc finger domain-containing protein</fullName>
    </submittedName>
</protein>
<gene>
    <name evidence="5" type="ORF">MUY27_17385</name>
</gene>
<dbReference type="GO" id="GO:0003899">
    <property type="term" value="F:DNA-directed RNA polymerase activity"/>
    <property type="evidence" value="ECO:0007669"/>
    <property type="project" value="InterPro"/>
</dbReference>
<dbReference type="InterPro" id="IPR036977">
    <property type="entry name" value="DNA_primase_Znf_CHC2"/>
</dbReference>
<dbReference type="GO" id="GO:0006269">
    <property type="term" value="P:DNA replication, synthesis of primer"/>
    <property type="evidence" value="ECO:0007669"/>
    <property type="project" value="TreeGrafter"/>
</dbReference>
<keyword evidence="2" id="KW-0863">Zinc-finger</keyword>
<sequence>MSFEAITTYVQQNADIAKIISAYLPLSESHKALRGKCPFHNDQGNSLMVSPQKNIFRCFGCGKDGGPVEFLSEIEQMPRAEVVKKLAEKLKFQHTNITV</sequence>
<evidence type="ECO:0000256" key="3">
    <source>
        <dbReference type="ARBA" id="ARBA00022833"/>
    </source>
</evidence>
<dbReference type="EMBL" id="JALJEJ010000010">
    <property type="protein sequence ID" value="MCJ8211496.1"/>
    <property type="molecule type" value="Genomic_DNA"/>
</dbReference>
<evidence type="ECO:0000313" key="6">
    <source>
        <dbReference type="Proteomes" id="UP001139450"/>
    </source>
</evidence>
<proteinExistence type="predicted"/>
<reference evidence="5" key="1">
    <citation type="submission" date="2022-04" db="EMBL/GenBank/DDBJ databases">
        <title>Mucilaginibacter sp. RS28 isolated from freshwater.</title>
        <authorList>
            <person name="Ko S.-R."/>
        </authorList>
    </citation>
    <scope>NUCLEOTIDE SEQUENCE</scope>
    <source>
        <strain evidence="5">RS28</strain>
    </source>
</reference>
<dbReference type="SMART" id="SM00400">
    <property type="entry name" value="ZnF_CHCC"/>
    <property type="match status" value="1"/>
</dbReference>
<comment type="caution">
    <text evidence="5">The sequence shown here is derived from an EMBL/GenBank/DDBJ whole genome shotgun (WGS) entry which is preliminary data.</text>
</comment>
<dbReference type="GO" id="GO:0005737">
    <property type="term" value="C:cytoplasm"/>
    <property type="evidence" value="ECO:0007669"/>
    <property type="project" value="TreeGrafter"/>
</dbReference>
<organism evidence="5 6">
    <name type="scientific">Mucilaginibacter straminoryzae</name>
    <dbReference type="NCBI Taxonomy" id="2932774"/>
    <lineage>
        <taxon>Bacteria</taxon>
        <taxon>Pseudomonadati</taxon>
        <taxon>Bacteroidota</taxon>
        <taxon>Sphingobacteriia</taxon>
        <taxon>Sphingobacteriales</taxon>
        <taxon>Sphingobacteriaceae</taxon>
        <taxon>Mucilaginibacter</taxon>
    </lineage>
</organism>
<dbReference type="PANTHER" id="PTHR30313:SF2">
    <property type="entry name" value="DNA PRIMASE"/>
    <property type="match status" value="1"/>
</dbReference>
<name>A0A9X1X5S5_9SPHI</name>
<dbReference type="Gene3D" id="3.90.580.10">
    <property type="entry name" value="Zinc finger, CHC2-type domain"/>
    <property type="match status" value="1"/>
</dbReference>
<evidence type="ECO:0000256" key="1">
    <source>
        <dbReference type="ARBA" id="ARBA00022723"/>
    </source>
</evidence>
<keyword evidence="1" id="KW-0479">Metal-binding</keyword>
<accession>A0A9X1X5S5</accession>
<keyword evidence="6" id="KW-1185">Reference proteome</keyword>
<keyword evidence="3" id="KW-0862">Zinc</keyword>
<dbReference type="RefSeq" id="WP_245132167.1">
    <property type="nucleotide sequence ID" value="NZ_JALJEJ010000010.1"/>
</dbReference>
<dbReference type="GO" id="GO:0003677">
    <property type="term" value="F:DNA binding"/>
    <property type="evidence" value="ECO:0007669"/>
    <property type="project" value="InterPro"/>
</dbReference>
<dbReference type="InterPro" id="IPR050219">
    <property type="entry name" value="DnaG_primase"/>
</dbReference>
<dbReference type="AlphaFoldDB" id="A0A9X1X5S5"/>
<dbReference type="Proteomes" id="UP001139450">
    <property type="component" value="Unassembled WGS sequence"/>
</dbReference>
<evidence type="ECO:0000256" key="2">
    <source>
        <dbReference type="ARBA" id="ARBA00022771"/>
    </source>
</evidence>
<dbReference type="SUPFAM" id="SSF57783">
    <property type="entry name" value="Zinc beta-ribbon"/>
    <property type="match status" value="1"/>
</dbReference>
<dbReference type="PANTHER" id="PTHR30313">
    <property type="entry name" value="DNA PRIMASE"/>
    <property type="match status" value="1"/>
</dbReference>
<dbReference type="Pfam" id="PF01807">
    <property type="entry name" value="Zn_ribbon_DnaG"/>
    <property type="match status" value="1"/>
</dbReference>
<evidence type="ECO:0000313" key="5">
    <source>
        <dbReference type="EMBL" id="MCJ8211496.1"/>
    </source>
</evidence>
<feature type="domain" description="Zinc finger CHC2-type" evidence="4">
    <location>
        <begin position="30"/>
        <end position="87"/>
    </location>
</feature>
<dbReference type="InterPro" id="IPR002694">
    <property type="entry name" value="Znf_CHC2"/>
</dbReference>
<evidence type="ECO:0000259" key="4">
    <source>
        <dbReference type="SMART" id="SM00400"/>
    </source>
</evidence>
<dbReference type="GO" id="GO:0008270">
    <property type="term" value="F:zinc ion binding"/>
    <property type="evidence" value="ECO:0007669"/>
    <property type="project" value="UniProtKB-KW"/>
</dbReference>